<dbReference type="GO" id="GO:0045252">
    <property type="term" value="C:oxoglutarate dehydrogenase complex"/>
    <property type="evidence" value="ECO:0007669"/>
    <property type="project" value="TreeGrafter"/>
</dbReference>
<evidence type="ECO:0000256" key="3">
    <source>
        <dbReference type="ARBA" id="ARBA00012280"/>
    </source>
</evidence>
<dbReference type="Gene3D" id="3.40.50.12470">
    <property type="match status" value="1"/>
</dbReference>
<dbReference type="CDD" id="cd02016">
    <property type="entry name" value="TPP_E1_OGDC_like"/>
    <property type="match status" value="1"/>
</dbReference>
<dbReference type="InterPro" id="IPR005475">
    <property type="entry name" value="Transketolase-like_Pyr-bd"/>
</dbReference>
<dbReference type="RefSeq" id="WP_125486607.1">
    <property type="nucleotide sequence ID" value="NZ_RSDW01000001.1"/>
</dbReference>
<dbReference type="EMBL" id="RSDW01000001">
    <property type="protein sequence ID" value="RSL18219.1"/>
    <property type="molecule type" value="Genomic_DNA"/>
</dbReference>
<dbReference type="Pfam" id="PF16870">
    <property type="entry name" value="OxoGdeHyase_C"/>
    <property type="match status" value="1"/>
</dbReference>
<evidence type="ECO:0000256" key="2">
    <source>
        <dbReference type="ARBA" id="ARBA00003906"/>
    </source>
</evidence>
<evidence type="ECO:0000313" key="7">
    <source>
        <dbReference type="EMBL" id="RSL18219.1"/>
    </source>
</evidence>
<dbReference type="Proteomes" id="UP000269669">
    <property type="component" value="Unassembled WGS sequence"/>
</dbReference>
<sequence length="828" mass="92372">MATKAGALSTAAPVVEQQDREVVFDIFRRWGYLQASLDPLGQYLPPEPFPTPAPEGEFAAEARGYYCDTIAVEFMHIPSPEHRQWIQEKMERKAPKADQAHVLTQLIRADIFEQVIQSRYLGTKRFSLEGLTALIPFLDRVLEASAGCGVTKAMLAMSHRGRLNVMTNTIGRPASEIFTKFEDVDPRSTMGGGDVKYHIGATGEYVSPDGHVIGLHLASNPSHLEAVDPVVLGRTRAKQERIGKGGKANVMPMIIHGDAAFAGQGILAETLNMATLHGYNVGGTVHVIVNNLLGFTALPEESNSSRFSTDIAKRLPVPIFHVNSEDPDAVVRVATIAAEYRHKFRSDVVVDLVGYRKHGHSEVDDPTVTQPRRYAIIKDRAPLYQLYAQRIGIDPTKEVQAVQQEFLEDQKTATQAEEIPHLAELPDYWDPYKGCELLPEYEVRTGLPAERVNELVKRITAYPAGFHIHPKVKKLFEQREEMGAGTRPFDYGMAELVAFASLLEAGVLVRLTGQDSQRGTFNQRHAVMVDTETEVRYTPLSHLTEKQGRFEVYNSLLSEAAVLGFEYGFARDYPEALVLWEAQFGDFANGAQIIIDQFIAAGEMKWGLLSGVVMLLPHGYEGQGPEHSSARMERYLQLAANDNIQICQPSTAAQYFHLLRRQALRLWRKPLVVFTPKSMLRHPDASSSLAEFSRERFLNVLPDNEVQNPRRLLVCSGKIGHNLRVEREKRKDMGVGIIFLEQMYPWPEEELQAALDQHPGAQEIVWVQEEPANMGAFFYVMPELRRMAGDRAVLSVKRSASATPATGSAKAHEIEEKTLIDMAFGAAV</sequence>
<dbReference type="Gene3D" id="3.40.50.11610">
    <property type="entry name" value="Multifunctional 2-oxoglutarate metabolism enzyme, C-terminal domain"/>
    <property type="match status" value="1"/>
</dbReference>
<dbReference type="NCBIfam" id="NF008907">
    <property type="entry name" value="PRK12270.1"/>
    <property type="match status" value="1"/>
</dbReference>
<dbReference type="Pfam" id="PF00676">
    <property type="entry name" value="E1_dh"/>
    <property type="match status" value="1"/>
</dbReference>
<dbReference type="NCBIfam" id="NF006914">
    <property type="entry name" value="PRK09404.1"/>
    <property type="match status" value="1"/>
</dbReference>
<dbReference type="InterPro" id="IPR042179">
    <property type="entry name" value="KGD_C_sf"/>
</dbReference>
<evidence type="ECO:0000256" key="4">
    <source>
        <dbReference type="ARBA" id="ARBA00023002"/>
    </source>
</evidence>
<protein>
    <recommendedName>
        <fullName evidence="3">oxoglutarate dehydrogenase (succinyl-transferring)</fullName>
        <ecNumber evidence="3">1.2.4.2</ecNumber>
    </recommendedName>
</protein>
<comment type="caution">
    <text evidence="7">The sequence shown here is derived from an EMBL/GenBank/DDBJ whole genome shotgun (WGS) entry which is preliminary data.</text>
</comment>
<gene>
    <name evidence="7" type="ORF">EDE15_3777</name>
</gene>
<dbReference type="GO" id="GO:0006099">
    <property type="term" value="P:tricarboxylic acid cycle"/>
    <property type="evidence" value="ECO:0007669"/>
    <property type="project" value="TreeGrafter"/>
</dbReference>
<dbReference type="GO" id="GO:0030976">
    <property type="term" value="F:thiamine pyrophosphate binding"/>
    <property type="evidence" value="ECO:0007669"/>
    <property type="project" value="InterPro"/>
</dbReference>
<dbReference type="GO" id="GO:0005829">
    <property type="term" value="C:cytosol"/>
    <property type="evidence" value="ECO:0007669"/>
    <property type="project" value="TreeGrafter"/>
</dbReference>
<evidence type="ECO:0000256" key="5">
    <source>
        <dbReference type="ARBA" id="ARBA00023052"/>
    </source>
</evidence>
<dbReference type="Pfam" id="PF02779">
    <property type="entry name" value="Transket_pyr"/>
    <property type="match status" value="1"/>
</dbReference>
<dbReference type="NCBIfam" id="TIGR00239">
    <property type="entry name" value="2oxo_dh_E1"/>
    <property type="match status" value="1"/>
</dbReference>
<dbReference type="PANTHER" id="PTHR23152">
    <property type="entry name" value="2-OXOGLUTARATE DEHYDROGENASE"/>
    <property type="match status" value="1"/>
</dbReference>
<dbReference type="Gene3D" id="3.40.50.970">
    <property type="match status" value="1"/>
</dbReference>
<dbReference type="EC" id="1.2.4.2" evidence="3"/>
<dbReference type="SUPFAM" id="SSF52518">
    <property type="entry name" value="Thiamin diphosphate-binding fold (THDP-binding)"/>
    <property type="match status" value="2"/>
</dbReference>
<proteinExistence type="predicted"/>
<dbReference type="InterPro" id="IPR029061">
    <property type="entry name" value="THDP-binding"/>
</dbReference>
<name>A0A3R9P0I9_9BACT</name>
<dbReference type="AlphaFoldDB" id="A0A3R9P0I9"/>
<dbReference type="PIRSF" id="PIRSF000157">
    <property type="entry name" value="Oxoglu_dh_E1"/>
    <property type="match status" value="1"/>
</dbReference>
<dbReference type="InterPro" id="IPR001017">
    <property type="entry name" value="DH_E1"/>
</dbReference>
<evidence type="ECO:0000313" key="8">
    <source>
        <dbReference type="Proteomes" id="UP000269669"/>
    </source>
</evidence>
<feature type="domain" description="Transketolase-like pyrimidine-binding" evidence="6">
    <location>
        <begin position="489"/>
        <end position="682"/>
    </location>
</feature>
<dbReference type="GO" id="GO:0004591">
    <property type="term" value="F:oxoglutarate dehydrogenase (succinyl-transferring) activity"/>
    <property type="evidence" value="ECO:0007669"/>
    <property type="project" value="UniProtKB-EC"/>
</dbReference>
<comment type="cofactor">
    <cofactor evidence="1">
        <name>thiamine diphosphate</name>
        <dbReference type="ChEBI" id="CHEBI:58937"/>
    </cofactor>
</comment>
<keyword evidence="4" id="KW-0560">Oxidoreductase</keyword>
<keyword evidence="8" id="KW-1185">Reference proteome</keyword>
<comment type="function">
    <text evidence="2">E1 component of the 2-oxoglutarate dehydrogenase (OGDH) complex which catalyzes the decarboxylation of 2-oxoglutarate, the first step in the conversion of 2-oxoglutarate to succinyl-CoA and CO(2).</text>
</comment>
<dbReference type="SMART" id="SM00861">
    <property type="entry name" value="Transket_pyr"/>
    <property type="match status" value="1"/>
</dbReference>
<reference evidence="7 8" key="1">
    <citation type="submission" date="2018-12" db="EMBL/GenBank/DDBJ databases">
        <title>Sequencing of bacterial isolates from soil warming experiment in Harvard Forest, Massachusetts, USA.</title>
        <authorList>
            <person name="Deangelis K."/>
        </authorList>
    </citation>
    <scope>NUCLEOTIDE SEQUENCE [LARGE SCALE GENOMIC DNA]</scope>
    <source>
        <strain evidence="7 8">EB153</strain>
    </source>
</reference>
<dbReference type="InterPro" id="IPR031717">
    <property type="entry name" value="ODO-1/KGD_C"/>
</dbReference>
<dbReference type="PANTHER" id="PTHR23152:SF4">
    <property type="entry name" value="2-OXOADIPATE DEHYDROGENASE COMPLEX COMPONENT E1"/>
    <property type="match status" value="1"/>
</dbReference>
<evidence type="ECO:0000256" key="1">
    <source>
        <dbReference type="ARBA" id="ARBA00001964"/>
    </source>
</evidence>
<dbReference type="OrthoDB" id="9759785at2"/>
<organism evidence="7 8">
    <name type="scientific">Edaphobacter aggregans</name>
    <dbReference type="NCBI Taxonomy" id="570835"/>
    <lineage>
        <taxon>Bacteria</taxon>
        <taxon>Pseudomonadati</taxon>
        <taxon>Acidobacteriota</taxon>
        <taxon>Terriglobia</taxon>
        <taxon>Terriglobales</taxon>
        <taxon>Acidobacteriaceae</taxon>
        <taxon>Edaphobacter</taxon>
    </lineage>
</organism>
<dbReference type="InterPro" id="IPR011603">
    <property type="entry name" value="2oxoglutarate_DH_E1"/>
</dbReference>
<evidence type="ECO:0000259" key="6">
    <source>
        <dbReference type="SMART" id="SM00861"/>
    </source>
</evidence>
<accession>A0A3R9P0I9</accession>
<keyword evidence="5" id="KW-0786">Thiamine pyrophosphate</keyword>